<protein>
    <recommendedName>
        <fullName evidence="4">Lipoprotein</fullName>
    </recommendedName>
</protein>
<gene>
    <name evidence="2" type="ORF">D7V93_00685</name>
</gene>
<evidence type="ECO:0000313" key="3">
    <source>
        <dbReference type="Proteomes" id="UP000272888"/>
    </source>
</evidence>
<evidence type="ECO:0000256" key="1">
    <source>
        <dbReference type="SAM" id="SignalP"/>
    </source>
</evidence>
<dbReference type="AlphaFoldDB" id="A0A3A8QJM9"/>
<dbReference type="Proteomes" id="UP000272888">
    <property type="component" value="Unassembled WGS sequence"/>
</dbReference>
<name>A0A3A8QJM9_9BACT</name>
<sequence>MRAVIIAGLMAVGLMVACGGPEASAEEQATLMQTAESASNDQGGEVHAASGVCDLCHSRWISCLRRTGGAAICDENYDACLLANGCMSQ</sequence>
<comment type="caution">
    <text evidence="2">The sequence shown here is derived from an EMBL/GenBank/DDBJ whole genome shotgun (WGS) entry which is preliminary data.</text>
</comment>
<accession>A0A3A8QJM9</accession>
<feature type="chain" id="PRO_5017365376" description="Lipoprotein" evidence="1">
    <location>
        <begin position="26"/>
        <end position="89"/>
    </location>
</feature>
<evidence type="ECO:0008006" key="4">
    <source>
        <dbReference type="Google" id="ProtNLM"/>
    </source>
</evidence>
<evidence type="ECO:0000313" key="2">
    <source>
        <dbReference type="EMBL" id="RKH68916.1"/>
    </source>
</evidence>
<organism evidence="2 3">
    <name type="scientific">Corallococcus llansteffanensis</name>
    <dbReference type="NCBI Taxonomy" id="2316731"/>
    <lineage>
        <taxon>Bacteria</taxon>
        <taxon>Pseudomonadati</taxon>
        <taxon>Myxococcota</taxon>
        <taxon>Myxococcia</taxon>
        <taxon>Myxococcales</taxon>
        <taxon>Cystobacterineae</taxon>
        <taxon>Myxococcaceae</taxon>
        <taxon>Corallococcus</taxon>
    </lineage>
</organism>
<reference evidence="3" key="1">
    <citation type="submission" date="2018-09" db="EMBL/GenBank/DDBJ databases">
        <authorList>
            <person name="Livingstone P.G."/>
            <person name="Whitworth D.E."/>
        </authorList>
    </citation>
    <scope>NUCLEOTIDE SEQUENCE [LARGE SCALE GENOMIC DNA]</scope>
    <source>
        <strain evidence="3">CA051B</strain>
    </source>
</reference>
<dbReference type="EMBL" id="RAWB01000003">
    <property type="protein sequence ID" value="RKH68916.1"/>
    <property type="molecule type" value="Genomic_DNA"/>
</dbReference>
<dbReference type="PROSITE" id="PS51257">
    <property type="entry name" value="PROKAR_LIPOPROTEIN"/>
    <property type="match status" value="1"/>
</dbReference>
<keyword evidence="1" id="KW-0732">Signal</keyword>
<feature type="signal peptide" evidence="1">
    <location>
        <begin position="1"/>
        <end position="25"/>
    </location>
</feature>
<keyword evidence="3" id="KW-1185">Reference proteome</keyword>
<proteinExistence type="predicted"/>